<sequence length="407" mass="44329">MQALSQMSVAKVRMTTASGLEAALTAFEDPAAKARDLLRLHRTWAHTREVPQGARGVVARSWLRQTPEGDKVSRPISDDALLGRRERSQLLSSVVPLLKERLLPLAHEAGNELVISDDEGYPLWMFGPSPVRRQSDGLGFVEGARWREGDVGTNALGTAMEERRPVQIFGPEHAREDQHAWVCTSAPILDRRARMPLGVVTLSGAFRTAHPHTLMLVTMAVREAVEKLAGEHERDLRRVARASEPCAGAGRFVVVDRHGWVARAEGYGVGERVWVPSSLRAGSLWVPEIGQVRAEAISGGWVLHEDVALAAAVRVEVVRRPPAHVVVASGDTTVEVPLSERHAEIVALLAEHPAGLDTAALMARLDGVGSPVTIRAEMSRLRKRLGGLIESRPYRLTAPATVRADTP</sequence>
<evidence type="ECO:0008006" key="3">
    <source>
        <dbReference type="Google" id="ProtNLM"/>
    </source>
</evidence>
<evidence type="ECO:0000313" key="2">
    <source>
        <dbReference type="Proteomes" id="UP000320085"/>
    </source>
</evidence>
<dbReference type="InterPro" id="IPR029016">
    <property type="entry name" value="GAF-like_dom_sf"/>
</dbReference>
<name>A0A543PNX6_9MICO</name>
<dbReference type="AlphaFoldDB" id="A0A543PNX6"/>
<dbReference type="Proteomes" id="UP000320085">
    <property type="component" value="Unassembled WGS sequence"/>
</dbReference>
<reference evidence="1 2" key="1">
    <citation type="submission" date="2019-06" db="EMBL/GenBank/DDBJ databases">
        <title>Sequencing the genomes of 1000 actinobacteria strains.</title>
        <authorList>
            <person name="Klenk H.-P."/>
        </authorList>
    </citation>
    <scope>NUCLEOTIDE SEQUENCE [LARGE SCALE GENOMIC DNA]</scope>
    <source>
        <strain evidence="1 2">DSM 21776</strain>
    </source>
</reference>
<gene>
    <name evidence="1" type="ORF">FHX52_2479</name>
</gene>
<proteinExistence type="predicted"/>
<accession>A0A543PNX6</accession>
<dbReference type="Gene3D" id="3.30.450.40">
    <property type="match status" value="1"/>
</dbReference>
<protein>
    <recommendedName>
        <fullName evidence="3">GAF domain-containing protein</fullName>
    </recommendedName>
</protein>
<comment type="caution">
    <text evidence="1">The sequence shown here is derived from an EMBL/GenBank/DDBJ whole genome shotgun (WGS) entry which is preliminary data.</text>
</comment>
<organism evidence="1 2">
    <name type="scientific">Humibacillus xanthopallidus</name>
    <dbReference type="NCBI Taxonomy" id="412689"/>
    <lineage>
        <taxon>Bacteria</taxon>
        <taxon>Bacillati</taxon>
        <taxon>Actinomycetota</taxon>
        <taxon>Actinomycetes</taxon>
        <taxon>Micrococcales</taxon>
        <taxon>Intrasporangiaceae</taxon>
        <taxon>Humibacillus</taxon>
    </lineage>
</organism>
<dbReference type="EMBL" id="VFQF01000002">
    <property type="protein sequence ID" value="TQN45779.1"/>
    <property type="molecule type" value="Genomic_DNA"/>
</dbReference>
<evidence type="ECO:0000313" key="1">
    <source>
        <dbReference type="EMBL" id="TQN45779.1"/>
    </source>
</evidence>